<dbReference type="AlphaFoldDB" id="A0A2G9YK96"/>
<feature type="non-terminal residue" evidence="2">
    <location>
        <position position="144"/>
    </location>
</feature>
<proteinExistence type="predicted"/>
<accession>A0A2G9YK96</accession>
<name>A0A2G9YK96_9BACT</name>
<sequence>MNVKLIKNYSRKTKVYAGIILVCLACVFIRIGLVQRDRGRVIVSFVAEWAKFGKPVTVEKITAEDIPVYTKLTVRGVAGKRASGFVTGDIKDKLAAGQDVYGNEKGEPCGRIVSIGSELDTDTGMFPVEIEFNVALRPGELSVV</sequence>
<gene>
    <name evidence="2" type="ORF">COX41_01700</name>
</gene>
<keyword evidence="1" id="KW-0472">Membrane</keyword>
<dbReference type="EMBL" id="PCRK01000030">
    <property type="protein sequence ID" value="PIP19660.1"/>
    <property type="molecule type" value="Genomic_DNA"/>
</dbReference>
<protein>
    <submittedName>
        <fullName evidence="2">Uncharacterized protein</fullName>
    </submittedName>
</protein>
<evidence type="ECO:0000313" key="3">
    <source>
        <dbReference type="Proteomes" id="UP000231292"/>
    </source>
</evidence>
<evidence type="ECO:0000313" key="2">
    <source>
        <dbReference type="EMBL" id="PIP19660.1"/>
    </source>
</evidence>
<feature type="transmembrane region" description="Helical" evidence="1">
    <location>
        <begin position="15"/>
        <end position="33"/>
    </location>
</feature>
<comment type="caution">
    <text evidence="2">The sequence shown here is derived from an EMBL/GenBank/DDBJ whole genome shotgun (WGS) entry which is preliminary data.</text>
</comment>
<organism evidence="2 3">
    <name type="scientific">Candidatus Sherwoodlollariibacterium unditelluris</name>
    <dbReference type="NCBI Taxonomy" id="1974757"/>
    <lineage>
        <taxon>Bacteria</taxon>
        <taxon>Pseudomonadati</taxon>
        <taxon>Candidatus Omnitrophota</taxon>
        <taxon>Candidatus Sherwoodlollariibacterium</taxon>
    </lineage>
</organism>
<dbReference type="Proteomes" id="UP000231292">
    <property type="component" value="Unassembled WGS sequence"/>
</dbReference>
<reference evidence="2 3" key="1">
    <citation type="submission" date="2017-09" db="EMBL/GenBank/DDBJ databases">
        <title>Depth-based differentiation of microbial function through sediment-hosted aquifers and enrichment of novel symbionts in the deep terrestrial subsurface.</title>
        <authorList>
            <person name="Probst A.J."/>
            <person name="Ladd B."/>
            <person name="Jarett J.K."/>
            <person name="Geller-Mcgrath D.E."/>
            <person name="Sieber C.M."/>
            <person name="Emerson J.B."/>
            <person name="Anantharaman K."/>
            <person name="Thomas B.C."/>
            <person name="Malmstrom R."/>
            <person name="Stieglmeier M."/>
            <person name="Klingl A."/>
            <person name="Woyke T."/>
            <person name="Ryan C.M."/>
            <person name="Banfield J.F."/>
        </authorList>
    </citation>
    <scope>NUCLEOTIDE SEQUENCE [LARGE SCALE GENOMIC DNA]</scope>
    <source>
        <strain evidence="2">CG23_combo_of_CG06-09_8_20_14_all_41_10</strain>
    </source>
</reference>
<keyword evidence="1" id="KW-1133">Transmembrane helix</keyword>
<evidence type="ECO:0000256" key="1">
    <source>
        <dbReference type="SAM" id="Phobius"/>
    </source>
</evidence>
<keyword evidence="1" id="KW-0812">Transmembrane</keyword>